<gene>
    <name evidence="1" type="ORF">GIY56_15395</name>
</gene>
<dbReference type="EMBL" id="WMBT01000013">
    <property type="protein sequence ID" value="MTE01673.1"/>
    <property type="molecule type" value="Genomic_DNA"/>
</dbReference>
<accession>A0A6L6HTY4</accession>
<proteinExistence type="predicted"/>
<organism evidence="1 2">
    <name type="scientific">Paracoccus lichenicola</name>
    <dbReference type="NCBI Taxonomy" id="2665644"/>
    <lineage>
        <taxon>Bacteria</taxon>
        <taxon>Pseudomonadati</taxon>
        <taxon>Pseudomonadota</taxon>
        <taxon>Alphaproteobacteria</taxon>
        <taxon>Rhodobacterales</taxon>
        <taxon>Paracoccaceae</taxon>
        <taxon>Paracoccus</taxon>
    </lineage>
</organism>
<reference evidence="1 2" key="1">
    <citation type="submission" date="2019-11" db="EMBL/GenBank/DDBJ databases">
        <authorList>
            <person name="Lang L."/>
        </authorList>
    </citation>
    <scope>NUCLEOTIDE SEQUENCE [LARGE SCALE GENOMIC DNA]</scope>
    <source>
        <strain evidence="1 2">YIM 132242</strain>
    </source>
</reference>
<dbReference type="RefSeq" id="WP_154765753.1">
    <property type="nucleotide sequence ID" value="NZ_WMBT01000013.1"/>
</dbReference>
<protein>
    <submittedName>
        <fullName evidence="1">Uncharacterized protein</fullName>
    </submittedName>
</protein>
<evidence type="ECO:0000313" key="2">
    <source>
        <dbReference type="Proteomes" id="UP000481417"/>
    </source>
</evidence>
<dbReference type="AlphaFoldDB" id="A0A6L6HTY4"/>
<comment type="caution">
    <text evidence="1">The sequence shown here is derived from an EMBL/GenBank/DDBJ whole genome shotgun (WGS) entry which is preliminary data.</text>
</comment>
<dbReference type="Proteomes" id="UP000481417">
    <property type="component" value="Unassembled WGS sequence"/>
</dbReference>
<keyword evidence="2" id="KW-1185">Reference proteome</keyword>
<sequence length="133" mass="15381">MEIELIAKTNLFHAGQEGFIFDNARTLWVAEQREVATNYKDFDIQIGYPERLMYELSLIRDIKLAVFPDFGNNFCFHFCNADHNCYARTLTAWANERTALDEVSPLDGIVDGRDRLLFRAGDVCEIKKVTIIR</sequence>
<name>A0A6L6HTY4_9RHOB</name>
<evidence type="ECO:0000313" key="1">
    <source>
        <dbReference type="EMBL" id="MTE01673.1"/>
    </source>
</evidence>